<evidence type="ECO:0000313" key="2">
    <source>
        <dbReference type="EMBL" id="OJJ71641.1"/>
    </source>
</evidence>
<evidence type="ECO:0008006" key="4">
    <source>
        <dbReference type="Google" id="ProtNLM"/>
    </source>
</evidence>
<dbReference type="GeneID" id="93570253"/>
<accession>A0A1L9UIY9</accession>
<keyword evidence="3" id="KW-1185">Reference proteome</keyword>
<name>A0A1L9UIY9_ASPBC</name>
<dbReference type="EMBL" id="KV878684">
    <property type="protein sequence ID" value="OJJ71641.1"/>
    <property type="molecule type" value="Genomic_DNA"/>
</dbReference>
<dbReference type="OrthoDB" id="3439209at2759"/>
<dbReference type="OMA" id="DCKLRGL"/>
<sequence length="533" mass="58781">MLRVLVGSRGPKVAAAEESLAVSDFRSHLFFSDDRGTPSHARSSTGKGTISELPVTHFEGEQTHHLMEKDEQLPAQFMRMMSNDTTMQELPHIRCPCCCPNCYSAFESGRTTAAAYDFHFQPERQTHHSNKPQEMHFIKVEECSQFEALSAHPDVPQTAFVDDGLHSSDAASDLNYQTDDINDLFAISEPVSSLIAEGATPHRAPITIFGEGISQGSEPPLQEAEWATVGETALSESPRSSLESPEPTAGNVLASASTSLPLLAAQVHQVSDSSTEGPSHDQSIWDTVDLSNEARFYGEINSALAQLAAANIHSDTPTFGNDGTSVTHSLLLPWDSERTNSSAMLSVGSGRAVNQGCNESFPIPGFYQYHKRRHRHNEPWPLPTASDKGAVGQGKLLGRPLTCLRDKRNAFLIDCKLRGLSYKDIKRIGGFKEAESTLRGRFRTLTKSKEQRVRKPQWHQNDIRLLCEAVNVLSEAAGQGDGHYSFCWAQIDNQLPKVSWKRVAQYIRAHGGSYHFGNATCKKKWCEIHGVKI</sequence>
<feature type="compositionally biased region" description="Low complexity" evidence="1">
    <location>
        <begin position="234"/>
        <end position="252"/>
    </location>
</feature>
<proteinExistence type="predicted"/>
<dbReference type="RefSeq" id="XP_067478889.1">
    <property type="nucleotide sequence ID" value="XM_067617765.1"/>
</dbReference>
<dbReference type="Proteomes" id="UP000184499">
    <property type="component" value="Unassembled WGS sequence"/>
</dbReference>
<dbReference type="AlphaFoldDB" id="A0A1L9UIY9"/>
<dbReference type="STRING" id="767769.A0A1L9UIY9"/>
<feature type="region of interest" description="Disordered" evidence="1">
    <location>
        <begin position="231"/>
        <end position="252"/>
    </location>
</feature>
<protein>
    <recommendedName>
        <fullName evidence="4">Myb-like domain-containing protein</fullName>
    </recommendedName>
</protein>
<reference evidence="3" key="1">
    <citation type="journal article" date="2017" name="Genome Biol.">
        <title>Comparative genomics reveals high biological diversity and specific adaptations in the industrially and medically important fungal genus Aspergillus.</title>
        <authorList>
            <person name="de Vries R.P."/>
            <person name="Riley R."/>
            <person name="Wiebenga A."/>
            <person name="Aguilar-Osorio G."/>
            <person name="Amillis S."/>
            <person name="Uchima C.A."/>
            <person name="Anderluh G."/>
            <person name="Asadollahi M."/>
            <person name="Askin M."/>
            <person name="Barry K."/>
            <person name="Battaglia E."/>
            <person name="Bayram O."/>
            <person name="Benocci T."/>
            <person name="Braus-Stromeyer S.A."/>
            <person name="Caldana C."/>
            <person name="Canovas D."/>
            <person name="Cerqueira G.C."/>
            <person name="Chen F."/>
            <person name="Chen W."/>
            <person name="Choi C."/>
            <person name="Clum A."/>
            <person name="Dos Santos R.A."/>
            <person name="Damasio A.R."/>
            <person name="Diallinas G."/>
            <person name="Emri T."/>
            <person name="Fekete E."/>
            <person name="Flipphi M."/>
            <person name="Freyberg S."/>
            <person name="Gallo A."/>
            <person name="Gournas C."/>
            <person name="Habgood R."/>
            <person name="Hainaut M."/>
            <person name="Harispe M.L."/>
            <person name="Henrissat B."/>
            <person name="Hilden K.S."/>
            <person name="Hope R."/>
            <person name="Hossain A."/>
            <person name="Karabika E."/>
            <person name="Karaffa L."/>
            <person name="Karanyi Z."/>
            <person name="Krasevec N."/>
            <person name="Kuo A."/>
            <person name="Kusch H."/>
            <person name="LaButti K."/>
            <person name="Lagendijk E.L."/>
            <person name="Lapidus A."/>
            <person name="Levasseur A."/>
            <person name="Lindquist E."/>
            <person name="Lipzen A."/>
            <person name="Logrieco A.F."/>
            <person name="MacCabe A."/>
            <person name="Maekelae M.R."/>
            <person name="Malavazi I."/>
            <person name="Melin P."/>
            <person name="Meyer V."/>
            <person name="Mielnichuk N."/>
            <person name="Miskei M."/>
            <person name="Molnar A.P."/>
            <person name="Mule G."/>
            <person name="Ngan C.Y."/>
            <person name="Orejas M."/>
            <person name="Orosz E."/>
            <person name="Ouedraogo J.P."/>
            <person name="Overkamp K.M."/>
            <person name="Park H.-S."/>
            <person name="Perrone G."/>
            <person name="Piumi F."/>
            <person name="Punt P.J."/>
            <person name="Ram A.F."/>
            <person name="Ramon A."/>
            <person name="Rauscher S."/>
            <person name="Record E."/>
            <person name="Riano-Pachon D.M."/>
            <person name="Robert V."/>
            <person name="Roehrig J."/>
            <person name="Ruller R."/>
            <person name="Salamov A."/>
            <person name="Salih N.S."/>
            <person name="Samson R.A."/>
            <person name="Sandor E."/>
            <person name="Sanguinetti M."/>
            <person name="Schuetze T."/>
            <person name="Sepcic K."/>
            <person name="Shelest E."/>
            <person name="Sherlock G."/>
            <person name="Sophianopoulou V."/>
            <person name="Squina F.M."/>
            <person name="Sun H."/>
            <person name="Susca A."/>
            <person name="Todd R.B."/>
            <person name="Tsang A."/>
            <person name="Unkles S.E."/>
            <person name="van de Wiele N."/>
            <person name="van Rossen-Uffink D."/>
            <person name="Oliveira J.V."/>
            <person name="Vesth T.C."/>
            <person name="Visser J."/>
            <person name="Yu J.-H."/>
            <person name="Zhou M."/>
            <person name="Andersen M.R."/>
            <person name="Archer D.B."/>
            <person name="Baker S.E."/>
            <person name="Benoit I."/>
            <person name="Brakhage A.A."/>
            <person name="Braus G.H."/>
            <person name="Fischer R."/>
            <person name="Frisvad J.C."/>
            <person name="Goldman G.H."/>
            <person name="Houbraken J."/>
            <person name="Oakley B."/>
            <person name="Pocsi I."/>
            <person name="Scazzocchio C."/>
            <person name="Seiboth B."/>
            <person name="vanKuyk P.A."/>
            <person name="Wortman J."/>
            <person name="Dyer P.S."/>
            <person name="Grigoriev I.V."/>
        </authorList>
    </citation>
    <scope>NUCLEOTIDE SEQUENCE [LARGE SCALE GENOMIC DNA]</scope>
    <source>
        <strain evidence="3">CBS 101740 / IMI 381727 / IBT 21946</strain>
    </source>
</reference>
<dbReference type="VEuPathDB" id="FungiDB:ASPBRDRAFT_125193"/>
<organism evidence="2 3">
    <name type="scientific">Aspergillus brasiliensis (strain CBS 101740 / IMI 381727 / IBT 21946)</name>
    <dbReference type="NCBI Taxonomy" id="767769"/>
    <lineage>
        <taxon>Eukaryota</taxon>
        <taxon>Fungi</taxon>
        <taxon>Dikarya</taxon>
        <taxon>Ascomycota</taxon>
        <taxon>Pezizomycotina</taxon>
        <taxon>Eurotiomycetes</taxon>
        <taxon>Eurotiomycetidae</taxon>
        <taxon>Eurotiales</taxon>
        <taxon>Aspergillaceae</taxon>
        <taxon>Aspergillus</taxon>
        <taxon>Aspergillus subgen. Circumdati</taxon>
    </lineage>
</organism>
<evidence type="ECO:0000313" key="3">
    <source>
        <dbReference type="Proteomes" id="UP000184499"/>
    </source>
</evidence>
<evidence type="ECO:0000256" key="1">
    <source>
        <dbReference type="SAM" id="MobiDB-lite"/>
    </source>
</evidence>
<gene>
    <name evidence="2" type="ORF">ASPBRDRAFT_125193</name>
</gene>